<gene>
    <name evidence="3" type="ORF">M407DRAFT_235983</name>
</gene>
<dbReference type="STRING" id="1051891.A0A0C3QKN2"/>
<name>A0A0C3QKN2_9AGAM</name>
<dbReference type="EMBL" id="KN822950">
    <property type="protein sequence ID" value="KIO33110.1"/>
    <property type="molecule type" value="Genomic_DNA"/>
</dbReference>
<proteinExistence type="predicted"/>
<evidence type="ECO:0000313" key="3">
    <source>
        <dbReference type="EMBL" id="KIO33110.1"/>
    </source>
</evidence>
<dbReference type="SUPFAM" id="SSF81383">
    <property type="entry name" value="F-box domain"/>
    <property type="match status" value="1"/>
</dbReference>
<sequence>MVTTRLGALNTKSEANLNEPEQVTNEGLPAEKPGRKRRKPQRSQTDDEYSDVPAPGPSRIPDTAKTEQIVRRNGKRGRLRDMMDMPIDIFAEVCSHVDPLDLRHLARTSKRIRDILMTNGAKRIWMTVLASVAGLPECPTDLSEPRYVRLMFTNECDVPV</sequence>
<dbReference type="AlphaFoldDB" id="A0A0C3QKN2"/>
<dbReference type="CDD" id="cd09917">
    <property type="entry name" value="F-box_SF"/>
    <property type="match status" value="1"/>
</dbReference>
<evidence type="ECO:0000259" key="2">
    <source>
        <dbReference type="PROSITE" id="PS50181"/>
    </source>
</evidence>
<dbReference type="Proteomes" id="UP000054248">
    <property type="component" value="Unassembled WGS sequence"/>
</dbReference>
<dbReference type="OrthoDB" id="2322499at2759"/>
<reference evidence="3 4" key="1">
    <citation type="submission" date="2014-04" db="EMBL/GenBank/DDBJ databases">
        <authorList>
            <consortium name="DOE Joint Genome Institute"/>
            <person name="Kuo A."/>
            <person name="Girlanda M."/>
            <person name="Perotto S."/>
            <person name="Kohler A."/>
            <person name="Nagy L.G."/>
            <person name="Floudas D."/>
            <person name="Copeland A."/>
            <person name="Barry K.W."/>
            <person name="Cichocki N."/>
            <person name="Veneault-Fourrey C."/>
            <person name="LaButti K."/>
            <person name="Lindquist E.A."/>
            <person name="Lipzen A."/>
            <person name="Lundell T."/>
            <person name="Morin E."/>
            <person name="Murat C."/>
            <person name="Sun H."/>
            <person name="Tunlid A."/>
            <person name="Henrissat B."/>
            <person name="Grigoriev I.V."/>
            <person name="Hibbett D.S."/>
            <person name="Martin F."/>
            <person name="Nordberg H.P."/>
            <person name="Cantor M.N."/>
            <person name="Hua S.X."/>
        </authorList>
    </citation>
    <scope>NUCLEOTIDE SEQUENCE [LARGE SCALE GENOMIC DNA]</scope>
    <source>
        <strain evidence="3 4">MUT 4182</strain>
    </source>
</reference>
<keyword evidence="4" id="KW-1185">Reference proteome</keyword>
<feature type="compositionally biased region" description="Polar residues" evidence="1">
    <location>
        <begin position="10"/>
        <end position="25"/>
    </location>
</feature>
<feature type="domain" description="F-box" evidence="2">
    <location>
        <begin position="79"/>
        <end position="128"/>
    </location>
</feature>
<protein>
    <recommendedName>
        <fullName evidence="2">F-box domain-containing protein</fullName>
    </recommendedName>
</protein>
<dbReference type="SMART" id="SM00256">
    <property type="entry name" value="FBOX"/>
    <property type="match status" value="1"/>
</dbReference>
<dbReference type="HOGENOM" id="CLU_139930_0_0_1"/>
<accession>A0A0C3QKN2</accession>
<dbReference type="InterPro" id="IPR001810">
    <property type="entry name" value="F-box_dom"/>
</dbReference>
<reference evidence="4" key="2">
    <citation type="submission" date="2015-01" db="EMBL/GenBank/DDBJ databases">
        <title>Evolutionary Origins and Diversification of the Mycorrhizal Mutualists.</title>
        <authorList>
            <consortium name="DOE Joint Genome Institute"/>
            <consortium name="Mycorrhizal Genomics Consortium"/>
            <person name="Kohler A."/>
            <person name="Kuo A."/>
            <person name="Nagy L.G."/>
            <person name="Floudas D."/>
            <person name="Copeland A."/>
            <person name="Barry K.W."/>
            <person name="Cichocki N."/>
            <person name="Veneault-Fourrey C."/>
            <person name="LaButti K."/>
            <person name="Lindquist E.A."/>
            <person name="Lipzen A."/>
            <person name="Lundell T."/>
            <person name="Morin E."/>
            <person name="Murat C."/>
            <person name="Riley R."/>
            <person name="Ohm R."/>
            <person name="Sun H."/>
            <person name="Tunlid A."/>
            <person name="Henrissat B."/>
            <person name="Grigoriev I.V."/>
            <person name="Hibbett D.S."/>
            <person name="Martin F."/>
        </authorList>
    </citation>
    <scope>NUCLEOTIDE SEQUENCE [LARGE SCALE GENOMIC DNA]</scope>
    <source>
        <strain evidence="4">MUT 4182</strain>
    </source>
</reference>
<dbReference type="InterPro" id="IPR036047">
    <property type="entry name" value="F-box-like_dom_sf"/>
</dbReference>
<feature type="region of interest" description="Disordered" evidence="1">
    <location>
        <begin position="1"/>
        <end position="76"/>
    </location>
</feature>
<organism evidence="3 4">
    <name type="scientific">Tulasnella calospora MUT 4182</name>
    <dbReference type="NCBI Taxonomy" id="1051891"/>
    <lineage>
        <taxon>Eukaryota</taxon>
        <taxon>Fungi</taxon>
        <taxon>Dikarya</taxon>
        <taxon>Basidiomycota</taxon>
        <taxon>Agaricomycotina</taxon>
        <taxon>Agaricomycetes</taxon>
        <taxon>Cantharellales</taxon>
        <taxon>Tulasnellaceae</taxon>
        <taxon>Tulasnella</taxon>
    </lineage>
</organism>
<evidence type="ECO:0000313" key="4">
    <source>
        <dbReference type="Proteomes" id="UP000054248"/>
    </source>
</evidence>
<evidence type="ECO:0000256" key="1">
    <source>
        <dbReference type="SAM" id="MobiDB-lite"/>
    </source>
</evidence>
<dbReference type="PROSITE" id="PS50181">
    <property type="entry name" value="FBOX"/>
    <property type="match status" value="1"/>
</dbReference>
<dbReference type="Pfam" id="PF00646">
    <property type="entry name" value="F-box"/>
    <property type="match status" value="1"/>
</dbReference>